<keyword evidence="14" id="KW-1185">Reference proteome</keyword>
<evidence type="ECO:0000256" key="3">
    <source>
        <dbReference type="ARBA" id="ARBA00012744"/>
    </source>
</evidence>
<comment type="similarity">
    <text evidence="2 11">Belongs to the glycosyl hydrolase 1 family.</text>
</comment>
<name>A0A3R9QCX2_9BACT</name>
<dbReference type="GO" id="GO:0008422">
    <property type="term" value="F:beta-glucosidase activity"/>
    <property type="evidence" value="ECO:0007669"/>
    <property type="project" value="UniProtKB-EC"/>
</dbReference>
<dbReference type="EMBL" id="RSDW01000001">
    <property type="protein sequence ID" value="RSL18260.1"/>
    <property type="molecule type" value="Genomic_DNA"/>
</dbReference>
<dbReference type="PANTHER" id="PTHR10353">
    <property type="entry name" value="GLYCOSYL HYDROLASE"/>
    <property type="match status" value="1"/>
</dbReference>
<feature type="active site" description="Proton donor" evidence="9">
    <location>
        <position position="204"/>
    </location>
</feature>
<protein>
    <recommendedName>
        <fullName evidence="3 11">Beta-glucosidase</fullName>
        <ecNumber evidence="3 11">3.2.1.21</ecNumber>
    </recommendedName>
</protein>
<reference evidence="13 14" key="1">
    <citation type="submission" date="2018-12" db="EMBL/GenBank/DDBJ databases">
        <title>Sequencing of bacterial isolates from soil warming experiment in Harvard Forest, Massachusetts, USA.</title>
        <authorList>
            <person name="Deangelis K."/>
        </authorList>
    </citation>
    <scope>NUCLEOTIDE SEQUENCE [LARGE SCALE GENOMIC DNA]</scope>
    <source>
        <strain evidence="13 14">EB153</strain>
    </source>
</reference>
<feature type="chain" id="PRO_5018545191" description="Beta-glucosidase" evidence="12">
    <location>
        <begin position="35"/>
        <end position="486"/>
    </location>
</feature>
<proteinExistence type="inferred from homology"/>
<dbReference type="PROSITE" id="PS51318">
    <property type="entry name" value="TAT"/>
    <property type="match status" value="1"/>
</dbReference>
<dbReference type="InterPro" id="IPR033132">
    <property type="entry name" value="GH_1_N_CS"/>
</dbReference>
<dbReference type="InterPro" id="IPR001360">
    <property type="entry name" value="Glyco_hydro_1"/>
</dbReference>
<evidence type="ECO:0000256" key="11">
    <source>
        <dbReference type="RuleBase" id="RU361175"/>
    </source>
</evidence>
<keyword evidence="6" id="KW-0119">Carbohydrate metabolism</keyword>
<accession>A0A3R9QCX2</accession>
<feature type="active site" description="Nucleophile" evidence="9">
    <location>
        <position position="392"/>
    </location>
</feature>
<feature type="signal peptide" evidence="12">
    <location>
        <begin position="1"/>
        <end position="34"/>
    </location>
</feature>
<keyword evidence="7 11" id="KW-0326">Glycosidase</keyword>
<dbReference type="InterPro" id="IPR006311">
    <property type="entry name" value="TAT_signal"/>
</dbReference>
<dbReference type="PANTHER" id="PTHR10353:SF36">
    <property type="entry name" value="LP05116P"/>
    <property type="match status" value="1"/>
</dbReference>
<dbReference type="PROSITE" id="PS00653">
    <property type="entry name" value="GLYCOSYL_HYDROL_F1_2"/>
    <property type="match status" value="1"/>
</dbReference>
<sequence length="486" mass="53815">MLNRFSRRTFARLFGSAALAPTVLPALSALSAEAQPTAPAARRFPQGFLWGSATASYQVEGAVNEDGRGPSIWDTFSHTPGKIKNNDTGDVADDHFHRYKEDIALMKDLGLKTYRFSVAWPRVFPQGTGTPNPKGLDFYNRMLDTLLAAGIQPYCTLFHWDLPQTLEDKGGWQSRDTSEAFANYAGYVAEHLSDRVKHFMTLNEMSSFVDLGYGNGVHAPGLKLPPAKLNQVRHHAVLAHGLGVQAIRAHAKPGTKVGLAENATATVPVLETPEHIAATAKAYREVNAGYLTAVMEGRYTDAYLHRAGADAPKFTDADMKAIGSPVDFVGLNVYNPAYVRAAEGPAGFAMVRPPSSFPHMMSPWLHVGPEAIYWSPKLAAQLWNIKEIYITENGASSTDVLTPEGQVFDTDRVMFFRNYLTQLHRAVSEGVPVRGYFCWSLMDNYEWADGYQYRFGIHYVDFTTQKRTPKLSAHFYKEVIARNGLA</sequence>
<dbReference type="EC" id="3.2.1.21" evidence="3 11"/>
<feature type="binding site" evidence="10">
    <location>
        <position position="334"/>
    </location>
    <ligand>
        <name>substrate</name>
    </ligand>
</feature>
<feature type="binding site" evidence="10">
    <location>
        <position position="439"/>
    </location>
    <ligand>
        <name>substrate</name>
    </ligand>
</feature>
<dbReference type="PRINTS" id="PR00131">
    <property type="entry name" value="GLHYDRLASE1"/>
</dbReference>
<dbReference type="OrthoDB" id="2339329at2"/>
<dbReference type="AlphaFoldDB" id="A0A3R9QCX2"/>
<evidence type="ECO:0000256" key="9">
    <source>
        <dbReference type="PIRSR" id="PIRSR617736-1"/>
    </source>
</evidence>
<evidence type="ECO:0000256" key="10">
    <source>
        <dbReference type="PIRSR" id="PIRSR617736-2"/>
    </source>
</evidence>
<keyword evidence="8" id="KW-0624">Polysaccharide degradation</keyword>
<feature type="binding site" evidence="10">
    <location>
        <position position="58"/>
    </location>
    <ligand>
        <name>substrate</name>
    </ligand>
</feature>
<evidence type="ECO:0000256" key="4">
    <source>
        <dbReference type="ARBA" id="ARBA00022801"/>
    </source>
</evidence>
<evidence type="ECO:0000256" key="1">
    <source>
        <dbReference type="ARBA" id="ARBA00000448"/>
    </source>
</evidence>
<dbReference type="NCBIfam" id="TIGR03356">
    <property type="entry name" value="BGL"/>
    <property type="match status" value="1"/>
</dbReference>
<feature type="binding site" evidence="10">
    <location>
        <begin position="446"/>
        <end position="447"/>
    </location>
    <ligand>
        <name>substrate</name>
    </ligand>
</feature>
<evidence type="ECO:0000313" key="13">
    <source>
        <dbReference type="EMBL" id="RSL18260.1"/>
    </source>
</evidence>
<dbReference type="RefSeq" id="WP_125486646.1">
    <property type="nucleotide sequence ID" value="NZ_RSDW01000001.1"/>
</dbReference>
<evidence type="ECO:0000256" key="5">
    <source>
        <dbReference type="ARBA" id="ARBA00023001"/>
    </source>
</evidence>
<dbReference type="SUPFAM" id="SSF51445">
    <property type="entry name" value="(Trans)glycosidases"/>
    <property type="match status" value="1"/>
</dbReference>
<evidence type="ECO:0000256" key="8">
    <source>
        <dbReference type="ARBA" id="ARBA00023326"/>
    </source>
</evidence>
<dbReference type="Gene3D" id="3.20.20.80">
    <property type="entry name" value="Glycosidases"/>
    <property type="match status" value="1"/>
</dbReference>
<dbReference type="Pfam" id="PF00232">
    <property type="entry name" value="Glyco_hydro_1"/>
    <property type="match status" value="1"/>
</dbReference>
<feature type="binding site" evidence="10">
    <location>
        <position position="159"/>
    </location>
    <ligand>
        <name>substrate</name>
    </ligand>
</feature>
<dbReference type="FunFam" id="3.20.20.80:FF:000004">
    <property type="entry name" value="Beta-glucosidase 6-phospho-beta-glucosidase"/>
    <property type="match status" value="1"/>
</dbReference>
<dbReference type="GO" id="GO:0005829">
    <property type="term" value="C:cytosol"/>
    <property type="evidence" value="ECO:0007669"/>
    <property type="project" value="TreeGrafter"/>
</dbReference>
<dbReference type="InterPro" id="IPR017736">
    <property type="entry name" value="Glyco_hydro_1_beta-glucosidase"/>
</dbReference>
<keyword evidence="12" id="KW-0732">Signal</keyword>
<feature type="binding site" evidence="10">
    <location>
        <position position="203"/>
    </location>
    <ligand>
        <name>substrate</name>
    </ligand>
</feature>
<evidence type="ECO:0000256" key="2">
    <source>
        <dbReference type="ARBA" id="ARBA00010838"/>
    </source>
</evidence>
<comment type="caution">
    <text evidence="13">The sequence shown here is derived from an EMBL/GenBank/DDBJ whole genome shotgun (WGS) entry which is preliminary data.</text>
</comment>
<dbReference type="Proteomes" id="UP000269669">
    <property type="component" value="Unassembled WGS sequence"/>
</dbReference>
<evidence type="ECO:0000256" key="6">
    <source>
        <dbReference type="ARBA" id="ARBA00023277"/>
    </source>
</evidence>
<comment type="catalytic activity">
    <reaction evidence="1 11">
        <text>Hydrolysis of terminal, non-reducing beta-D-glucosyl residues with release of beta-D-glucose.</text>
        <dbReference type="EC" id="3.2.1.21"/>
    </reaction>
</comment>
<evidence type="ECO:0000256" key="12">
    <source>
        <dbReference type="SAM" id="SignalP"/>
    </source>
</evidence>
<evidence type="ECO:0000256" key="7">
    <source>
        <dbReference type="ARBA" id="ARBA00023295"/>
    </source>
</evidence>
<gene>
    <name evidence="13" type="ORF">EDE15_3821</name>
</gene>
<keyword evidence="4 11" id="KW-0378">Hydrolase</keyword>
<dbReference type="InterPro" id="IPR017853">
    <property type="entry name" value="GH"/>
</dbReference>
<evidence type="ECO:0000313" key="14">
    <source>
        <dbReference type="Proteomes" id="UP000269669"/>
    </source>
</evidence>
<keyword evidence="5" id="KW-0136">Cellulose degradation</keyword>
<organism evidence="13 14">
    <name type="scientific">Edaphobacter aggregans</name>
    <dbReference type="NCBI Taxonomy" id="570835"/>
    <lineage>
        <taxon>Bacteria</taxon>
        <taxon>Pseudomonadati</taxon>
        <taxon>Acidobacteriota</taxon>
        <taxon>Terriglobia</taxon>
        <taxon>Terriglobales</taxon>
        <taxon>Acidobacteriaceae</taxon>
        <taxon>Edaphobacter</taxon>
    </lineage>
</organism>
<dbReference type="GO" id="GO:0030245">
    <property type="term" value="P:cellulose catabolic process"/>
    <property type="evidence" value="ECO:0007669"/>
    <property type="project" value="UniProtKB-KW"/>
</dbReference>